<proteinExistence type="predicted"/>
<keyword evidence="3" id="KW-1185">Reference proteome</keyword>
<protein>
    <submittedName>
        <fullName evidence="2">Uncharacterized protein</fullName>
    </submittedName>
</protein>
<feature type="transmembrane region" description="Helical" evidence="1">
    <location>
        <begin position="16"/>
        <end position="36"/>
    </location>
</feature>
<keyword evidence="1" id="KW-1133">Transmembrane helix</keyword>
<dbReference type="EMBL" id="VJWL01000005">
    <property type="protein sequence ID" value="TRW47913.1"/>
    <property type="molecule type" value="Genomic_DNA"/>
</dbReference>
<reference evidence="2 3" key="1">
    <citation type="submission" date="2019-07" db="EMBL/GenBank/DDBJ databases">
        <authorList>
            <person name="Yang M."/>
            <person name="Zhao D."/>
            <person name="Xiang H."/>
        </authorList>
    </citation>
    <scope>NUCLEOTIDE SEQUENCE [LARGE SCALE GENOMIC DNA]</scope>
    <source>
        <strain evidence="2 3">IM1326</strain>
    </source>
</reference>
<name>A0A552X002_9GAMM</name>
<keyword evidence="1" id="KW-0472">Membrane</keyword>
<keyword evidence="1" id="KW-0812">Transmembrane</keyword>
<accession>A0A552X002</accession>
<organism evidence="2 3">
    <name type="scientific">Aliidiomarina halalkaliphila</name>
    <dbReference type="NCBI Taxonomy" id="2593535"/>
    <lineage>
        <taxon>Bacteria</taxon>
        <taxon>Pseudomonadati</taxon>
        <taxon>Pseudomonadota</taxon>
        <taxon>Gammaproteobacteria</taxon>
        <taxon>Alteromonadales</taxon>
        <taxon>Idiomarinaceae</taxon>
        <taxon>Aliidiomarina</taxon>
    </lineage>
</organism>
<dbReference type="AlphaFoldDB" id="A0A552X002"/>
<comment type="caution">
    <text evidence="2">The sequence shown here is derived from an EMBL/GenBank/DDBJ whole genome shotgun (WGS) entry which is preliminary data.</text>
</comment>
<dbReference type="Proteomes" id="UP000320359">
    <property type="component" value="Unassembled WGS sequence"/>
</dbReference>
<dbReference type="RefSeq" id="WP_143236552.1">
    <property type="nucleotide sequence ID" value="NZ_VJWL01000005.1"/>
</dbReference>
<evidence type="ECO:0000256" key="1">
    <source>
        <dbReference type="SAM" id="Phobius"/>
    </source>
</evidence>
<evidence type="ECO:0000313" key="2">
    <source>
        <dbReference type="EMBL" id="TRW47913.1"/>
    </source>
</evidence>
<dbReference type="OrthoDB" id="6400735at2"/>
<gene>
    <name evidence="2" type="ORF">FM042_11290</name>
</gene>
<evidence type="ECO:0000313" key="3">
    <source>
        <dbReference type="Proteomes" id="UP000320359"/>
    </source>
</evidence>
<sequence length="149" mass="16593">MAKQDSVNAGSWWQKLAPVIAIVAVVLTLLVLAWVGTPDDAEHGYRPPLALTVELEENTRPLIILADDIRYRMNTHHTYRITDEPEDAHFRVLVRVRTVSAGIRAEAEISSARSSGYTQVVEGPENASLMLSGKLFSLINQEITRQTNQ</sequence>